<reference evidence="3" key="1">
    <citation type="journal article" date="2008" name="ISME J.">
        <title>Genomic patterns of recombination, clonal divergence and environment in marine microbial populations.</title>
        <authorList>
            <person name="Konstantinidis K.T."/>
            <person name="Delong E.F."/>
        </authorList>
    </citation>
    <scope>NUCLEOTIDE SEQUENCE</scope>
</reference>
<evidence type="ECO:0000256" key="1">
    <source>
        <dbReference type="ARBA" id="ARBA00023284"/>
    </source>
</evidence>
<protein>
    <submittedName>
        <fullName evidence="3">Putative AhpC/TSA family protein</fullName>
    </submittedName>
</protein>
<dbReference type="PROSITE" id="PS51352">
    <property type="entry name" value="THIOREDOXIN_2"/>
    <property type="match status" value="1"/>
</dbReference>
<proteinExistence type="predicted"/>
<dbReference type="Pfam" id="PF00578">
    <property type="entry name" value="AhpC-TSA"/>
    <property type="match status" value="1"/>
</dbReference>
<accession>B3T7E5</accession>
<dbReference type="EMBL" id="EU016630">
    <property type="protein sequence ID" value="ABZ08504.1"/>
    <property type="molecule type" value="Genomic_DNA"/>
</dbReference>
<dbReference type="InterPro" id="IPR000866">
    <property type="entry name" value="AhpC/TSA"/>
</dbReference>
<dbReference type="GO" id="GO:0016491">
    <property type="term" value="F:oxidoreductase activity"/>
    <property type="evidence" value="ECO:0007669"/>
    <property type="project" value="InterPro"/>
</dbReference>
<organism evidence="3">
    <name type="scientific">uncultured marine crenarchaeote HF4000_APKG3D24</name>
    <dbReference type="NCBI Taxonomy" id="455584"/>
    <lineage>
        <taxon>Archaea</taxon>
        <taxon>Nitrososphaerota</taxon>
        <taxon>Nitrososphaeria</taxon>
        <taxon>Nitrosopumilales</taxon>
        <taxon>environmental samples</taxon>
    </lineage>
</organism>
<dbReference type="GO" id="GO:0016209">
    <property type="term" value="F:antioxidant activity"/>
    <property type="evidence" value="ECO:0007669"/>
    <property type="project" value="InterPro"/>
</dbReference>
<feature type="domain" description="Thioredoxin" evidence="2">
    <location>
        <begin position="72"/>
        <end position="223"/>
    </location>
</feature>
<evidence type="ECO:0000313" key="3">
    <source>
        <dbReference type="EMBL" id="ABZ08504.1"/>
    </source>
</evidence>
<dbReference type="InterPro" id="IPR036249">
    <property type="entry name" value="Thioredoxin-like_sf"/>
</dbReference>
<evidence type="ECO:0000259" key="2">
    <source>
        <dbReference type="PROSITE" id="PS51352"/>
    </source>
</evidence>
<dbReference type="InterPro" id="IPR013766">
    <property type="entry name" value="Thioredoxin_domain"/>
</dbReference>
<dbReference type="SUPFAM" id="SSF52833">
    <property type="entry name" value="Thioredoxin-like"/>
    <property type="match status" value="1"/>
</dbReference>
<name>B3T7E5_9ARCH</name>
<keyword evidence="1" id="KW-0676">Redox-active center</keyword>
<dbReference type="InterPro" id="IPR050455">
    <property type="entry name" value="Tpx_Peroxidase_subfamily"/>
</dbReference>
<dbReference type="PANTHER" id="PTHR43110">
    <property type="entry name" value="THIOL PEROXIDASE"/>
    <property type="match status" value="1"/>
</dbReference>
<dbReference type="PANTHER" id="PTHR43110:SF1">
    <property type="entry name" value="THIOL PEROXIDASE"/>
    <property type="match status" value="1"/>
</dbReference>
<sequence length="223" mass="25520">MKRIHQISAELFFTLTMLMNSLLTCRTIKQFQDWVNLNPNHKTQHGANDFFTCWILTVIRCHLLHQLLINDMEVGDSAPDFELEANDGTMISLKSFAGKNNVVLCFYPKNHLFACPSKKVFDMVKSVISVYPEILSTNSKLFAISIDTVESQKKFVEEYNIPYLHLSDTQKDTCKKYPGTNIAGLAKRSTFIIDKNGIIKNIFRDIDVKNHGNQIVESLKKLD</sequence>
<dbReference type="CDD" id="cd03017">
    <property type="entry name" value="PRX_BCP"/>
    <property type="match status" value="1"/>
</dbReference>
<dbReference type="AlphaFoldDB" id="B3T7E5"/>
<gene>
    <name evidence="3" type="ORF">ALOHA_HF4000APKG3D24ctg2g18</name>
</gene>
<dbReference type="Gene3D" id="3.40.30.10">
    <property type="entry name" value="Glutaredoxin"/>
    <property type="match status" value="1"/>
</dbReference>